<accession>A0A9P1FVU5</accession>
<comment type="caution">
    <text evidence="2">The sequence shown here is derived from an EMBL/GenBank/DDBJ whole genome shotgun (WGS) entry which is preliminary data.</text>
</comment>
<gene>
    <name evidence="2" type="ORF">C1SCF055_LOCUS15793</name>
</gene>
<dbReference type="EMBL" id="CAMXCT020001288">
    <property type="protein sequence ID" value="CAL1142030.1"/>
    <property type="molecule type" value="Genomic_DNA"/>
</dbReference>
<dbReference type="Proteomes" id="UP001152797">
    <property type="component" value="Unassembled WGS sequence"/>
</dbReference>
<dbReference type="EMBL" id="CAMXCT030001288">
    <property type="protein sequence ID" value="CAL4775967.1"/>
    <property type="molecule type" value="Genomic_DNA"/>
</dbReference>
<dbReference type="AlphaFoldDB" id="A0A9P1FVU5"/>
<evidence type="ECO:0000256" key="1">
    <source>
        <dbReference type="SAM" id="MobiDB-lite"/>
    </source>
</evidence>
<protein>
    <submittedName>
        <fullName evidence="3">L-type lectin-like domain-containing protein</fullName>
    </submittedName>
</protein>
<reference evidence="3 4" key="2">
    <citation type="submission" date="2024-05" db="EMBL/GenBank/DDBJ databases">
        <authorList>
            <person name="Chen Y."/>
            <person name="Shah S."/>
            <person name="Dougan E. K."/>
            <person name="Thang M."/>
            <person name="Chan C."/>
        </authorList>
    </citation>
    <scope>NUCLEOTIDE SEQUENCE [LARGE SCALE GENOMIC DNA]</scope>
</reference>
<proteinExistence type="predicted"/>
<organism evidence="2">
    <name type="scientific">Cladocopium goreaui</name>
    <dbReference type="NCBI Taxonomy" id="2562237"/>
    <lineage>
        <taxon>Eukaryota</taxon>
        <taxon>Sar</taxon>
        <taxon>Alveolata</taxon>
        <taxon>Dinophyceae</taxon>
        <taxon>Suessiales</taxon>
        <taxon>Symbiodiniaceae</taxon>
        <taxon>Cladocopium</taxon>
    </lineage>
</organism>
<keyword evidence="4" id="KW-1185">Reference proteome</keyword>
<dbReference type="OrthoDB" id="421802at2759"/>
<feature type="region of interest" description="Disordered" evidence="1">
    <location>
        <begin position="1"/>
        <end position="22"/>
    </location>
</feature>
<evidence type="ECO:0000313" key="3">
    <source>
        <dbReference type="EMBL" id="CAL4775967.1"/>
    </source>
</evidence>
<dbReference type="EMBL" id="CAMXCT010001288">
    <property type="protein sequence ID" value="CAI3988655.1"/>
    <property type="molecule type" value="Genomic_DNA"/>
</dbReference>
<evidence type="ECO:0000313" key="2">
    <source>
        <dbReference type="EMBL" id="CAI3988655.1"/>
    </source>
</evidence>
<name>A0A9P1FVU5_9DINO</name>
<evidence type="ECO:0000313" key="4">
    <source>
        <dbReference type="Proteomes" id="UP001152797"/>
    </source>
</evidence>
<reference evidence="2" key="1">
    <citation type="submission" date="2022-10" db="EMBL/GenBank/DDBJ databases">
        <authorList>
            <person name="Chen Y."/>
            <person name="Dougan E. K."/>
            <person name="Chan C."/>
            <person name="Rhodes N."/>
            <person name="Thang M."/>
        </authorList>
    </citation>
    <scope>NUCLEOTIDE SEQUENCE</scope>
</reference>
<sequence length="399" mass="43817">MELQLTRSDHKGSDPFDAGSGRSIGLSVEQAIESGDFEVVFTISGTLPSGTQQDGMLAFWLSLDDCLRDYNEKAIVEQALRDKGQDWKAGLKEQGYSMLANKPNFRGLALLFLPFDAARKLRQTIAAVYSDGSKPLPDPLEKILEESRTSVVTSNWLPTGTQAAMASTQVRIFPDGSAVVSKRDLGTAHIPGSMWSWAPDGGEVKGTFVLQPDGTLSWKDHINSGKWNLLPGGKLNITLFEANFILRLEGSRAVQEYPEFPTIAVAYLGKDVQDEEPWQQLLSLPSKTLPVPVPPTYVGMTGYSGTKSGMEVNLNFFSTVNRDPHVVGEDGFSIAKSKEWKEALAQEARYVDRATQKEAVQRVALLLAEHVADEELLTQQIRSELMSLDGRHPDGMDSS</sequence>